<name>A0A179EYX7_PURLI</name>
<feature type="compositionally biased region" description="Basic and acidic residues" evidence="1">
    <location>
        <begin position="357"/>
        <end position="378"/>
    </location>
</feature>
<dbReference type="Proteomes" id="UP000078340">
    <property type="component" value="Unassembled WGS sequence"/>
</dbReference>
<reference evidence="2 3" key="1">
    <citation type="submission" date="2016-02" db="EMBL/GenBank/DDBJ databases">
        <title>Biosynthesis of antibiotic leucinostatins and their inhibition on Phytophthora in bio-control Purpureocillium lilacinum.</title>
        <authorList>
            <person name="Wang G."/>
            <person name="Liu Z."/>
            <person name="Lin R."/>
            <person name="Li E."/>
            <person name="Mao Z."/>
            <person name="Ling J."/>
            <person name="Yin W."/>
            <person name="Xie B."/>
        </authorList>
    </citation>
    <scope>NUCLEOTIDE SEQUENCE [LARGE SCALE GENOMIC DNA]</scope>
    <source>
        <strain evidence="2">PLFJ-1</strain>
    </source>
</reference>
<dbReference type="AlphaFoldDB" id="A0A179EYX7"/>
<evidence type="ECO:0000313" key="3">
    <source>
        <dbReference type="Proteomes" id="UP000078340"/>
    </source>
</evidence>
<comment type="caution">
    <text evidence="2">The sequence shown here is derived from an EMBL/GenBank/DDBJ whole genome shotgun (WGS) entry which is preliminary data.</text>
</comment>
<evidence type="ECO:0000313" key="2">
    <source>
        <dbReference type="EMBL" id="OAQ58210.1"/>
    </source>
</evidence>
<gene>
    <name evidence="2" type="ORF">VFPFJ_11670</name>
</gene>
<feature type="region of interest" description="Disordered" evidence="1">
    <location>
        <begin position="352"/>
        <end position="427"/>
    </location>
</feature>
<dbReference type="EMBL" id="LSBI01000068">
    <property type="protein sequence ID" value="OAQ58210.1"/>
    <property type="molecule type" value="Genomic_DNA"/>
</dbReference>
<sequence>MSEADTNVQLVRDTRTADRCTSPYSIGTGLPFAKTQEYVVPRSTPIVHVVFSGGTNRQWIAQVNLRVVLQMSGTLRFGAPSLQGLIETSKHGRNADSGRWGRAWAPRNLTTPASSGFATRALHQPLASSDLRQSVPMSRSAPDICETLNLTSDGLPRCRTFAGPRDSILDYADHVRSRLTNEKRMDFNTVVARLFDSGELRQDVFKQMLEESAGICTWDCCYSSTPLWDLETPQVKDYFDKGKVADHTKKRPAMRALQLFPWAAVQEALQNAHIRRVSGYSRGSAKGRLTPVDFVAALKDLQVGLGTPGGPYVLGSQQRVPYPVTFCKHHPHLPTPHPLVTRSMAPSQIPCHQIQPAERRRPVNAREKTVTEQHDQGQQRKRRAASASPCPSVIMIPGSPTSEENVSNQESHASSPTPQPYVKRPRRARPFTDGVDEALESWLESLVLGHLLGPDFVFQALECICDFAAGFEAAKPGSTITYESLAENVTRLVPVKVSNDHWILGRVRHGCPVILYDPKGSCDSTAGLDRVRTVAGGRFYRSSPVFQQNEGESEVLLLYIALCLVGQSDIPPTVDMSFCRHLLHSVLHTDSLEEASGAARVRLDIQRLLNPIIVDSSTWGRAGVRLSDVREALERIREAEEAMRSDLALMLPSAHHTAALFEKLIASYSGAPTPSSYRIRIGLEFCDRVKDGIHSK</sequence>
<proteinExistence type="predicted"/>
<accession>A0A179EYX7</accession>
<protein>
    <submittedName>
        <fullName evidence="2">Uncharacterized protein</fullName>
    </submittedName>
</protein>
<feature type="compositionally biased region" description="Polar residues" evidence="1">
    <location>
        <begin position="399"/>
        <end position="416"/>
    </location>
</feature>
<organism evidence="2 3">
    <name type="scientific">Purpureocillium lilacinum</name>
    <name type="common">Paecilomyces lilacinus</name>
    <dbReference type="NCBI Taxonomy" id="33203"/>
    <lineage>
        <taxon>Eukaryota</taxon>
        <taxon>Fungi</taxon>
        <taxon>Dikarya</taxon>
        <taxon>Ascomycota</taxon>
        <taxon>Pezizomycotina</taxon>
        <taxon>Sordariomycetes</taxon>
        <taxon>Hypocreomycetidae</taxon>
        <taxon>Hypocreales</taxon>
        <taxon>Ophiocordycipitaceae</taxon>
        <taxon>Purpureocillium</taxon>
    </lineage>
</organism>
<evidence type="ECO:0000256" key="1">
    <source>
        <dbReference type="SAM" id="MobiDB-lite"/>
    </source>
</evidence>